<feature type="compositionally biased region" description="Acidic residues" evidence="1">
    <location>
        <begin position="278"/>
        <end position="288"/>
    </location>
</feature>
<dbReference type="PANTHER" id="PTHR38447">
    <property type="entry name" value="TRANSCRIPTION FACTOR YDEB-RELATED"/>
    <property type="match status" value="1"/>
</dbReference>
<gene>
    <name evidence="3" type="ORF">EOD42_02380</name>
</gene>
<evidence type="ECO:0000313" key="3">
    <source>
        <dbReference type="EMBL" id="RVT98977.1"/>
    </source>
</evidence>
<feature type="domain" description="CarD-like/TRCF RNAP-interacting" evidence="2">
    <location>
        <begin position="105"/>
        <end position="215"/>
    </location>
</feature>
<dbReference type="Gene3D" id="1.20.58.1290">
    <property type="entry name" value="CarD-like, C-terminal domain"/>
    <property type="match status" value="1"/>
</dbReference>
<dbReference type="Proteomes" id="UP000282957">
    <property type="component" value="Unassembled WGS sequence"/>
</dbReference>
<organism evidence="3 4">
    <name type="scientific">Rhodovarius crocodyli</name>
    <dbReference type="NCBI Taxonomy" id="1979269"/>
    <lineage>
        <taxon>Bacteria</taxon>
        <taxon>Pseudomonadati</taxon>
        <taxon>Pseudomonadota</taxon>
        <taxon>Alphaproteobacteria</taxon>
        <taxon>Acetobacterales</taxon>
        <taxon>Roseomonadaceae</taxon>
        <taxon>Rhodovarius</taxon>
    </lineage>
</organism>
<accession>A0A437MMV6</accession>
<feature type="compositionally biased region" description="Basic and acidic residues" evidence="1">
    <location>
        <begin position="262"/>
        <end position="273"/>
    </location>
</feature>
<comment type="caution">
    <text evidence="3">The sequence shown here is derived from an EMBL/GenBank/DDBJ whole genome shotgun (WGS) entry which is preliminary data.</text>
</comment>
<evidence type="ECO:0000256" key="1">
    <source>
        <dbReference type="SAM" id="MobiDB-lite"/>
    </source>
</evidence>
<dbReference type="EMBL" id="SACL01000001">
    <property type="protein sequence ID" value="RVT98977.1"/>
    <property type="molecule type" value="Genomic_DNA"/>
</dbReference>
<reference evidence="3 4" key="1">
    <citation type="submission" date="2019-01" db="EMBL/GenBank/DDBJ databases">
        <authorList>
            <person name="Chen W.-M."/>
        </authorList>
    </citation>
    <scope>NUCLEOTIDE SEQUENCE [LARGE SCALE GENOMIC DNA]</scope>
    <source>
        <strain evidence="3 4">CCP-6</strain>
    </source>
</reference>
<dbReference type="PANTHER" id="PTHR38447:SF1">
    <property type="entry name" value="RNA POLYMERASE-BINDING TRANSCRIPTION FACTOR CARD"/>
    <property type="match status" value="1"/>
</dbReference>
<dbReference type="InterPro" id="IPR048792">
    <property type="entry name" value="CarD_C"/>
</dbReference>
<dbReference type="Pfam" id="PF21095">
    <property type="entry name" value="CarD_C"/>
    <property type="match status" value="1"/>
</dbReference>
<dbReference type="Gene3D" id="2.40.10.170">
    <property type="match status" value="1"/>
</dbReference>
<sequence>MAVAARASAKSSDGSSATGKPSAPAEKKPKAAKPAVEAQAAPPVPVEMPPPAAVIPPVRPAMTGLRGAFSLSPRLPMQARRGTGLAETQAGAPAVPSEGPPVKVDFKAGDMVVYPTHGVGTVQGIETMEVAGTSLQVITVTFEENRMTLRVPTNKAATAGLRKLAGPAIVKQALETLRGRARIKRTMWSRRAQEYEAKINSGDPIAISEVVRDLFRNAGQPDQSFSERQIYEQALDRLAAEFAAIEKTDKLTAIDRLITHMRGAEKGGDKGKAAAEPIIEDEDEEEEE</sequence>
<name>A0A437MMV6_9PROT</name>
<feature type="compositionally biased region" description="Polar residues" evidence="1">
    <location>
        <begin position="9"/>
        <end position="19"/>
    </location>
</feature>
<dbReference type="Pfam" id="PF02559">
    <property type="entry name" value="CarD_TRCF_RID"/>
    <property type="match status" value="1"/>
</dbReference>
<evidence type="ECO:0000313" key="4">
    <source>
        <dbReference type="Proteomes" id="UP000282957"/>
    </source>
</evidence>
<dbReference type="InterPro" id="IPR003711">
    <property type="entry name" value="CarD-like/TRCF_RID"/>
</dbReference>
<dbReference type="InterPro" id="IPR042215">
    <property type="entry name" value="CarD-like_C"/>
</dbReference>
<feature type="compositionally biased region" description="Low complexity" evidence="1">
    <location>
        <begin position="32"/>
        <end position="41"/>
    </location>
</feature>
<dbReference type="SMART" id="SM01058">
    <property type="entry name" value="CarD_TRCF"/>
    <property type="match status" value="1"/>
</dbReference>
<evidence type="ECO:0000259" key="2">
    <source>
        <dbReference type="SMART" id="SM01058"/>
    </source>
</evidence>
<dbReference type="AlphaFoldDB" id="A0A437MMV6"/>
<dbReference type="InterPro" id="IPR036101">
    <property type="entry name" value="CarD-like/TRCF_RID_sf"/>
</dbReference>
<dbReference type="OrthoDB" id="9786074at2"/>
<dbReference type="GO" id="GO:0009303">
    <property type="term" value="P:rRNA transcription"/>
    <property type="evidence" value="ECO:0007669"/>
    <property type="project" value="TreeGrafter"/>
</dbReference>
<feature type="region of interest" description="Disordered" evidence="1">
    <location>
        <begin position="262"/>
        <end position="288"/>
    </location>
</feature>
<dbReference type="SUPFAM" id="SSF141259">
    <property type="entry name" value="CarD-like"/>
    <property type="match status" value="1"/>
</dbReference>
<protein>
    <submittedName>
        <fullName evidence="3">CarD family transcriptional regulator</fullName>
    </submittedName>
</protein>
<keyword evidence="4" id="KW-1185">Reference proteome</keyword>
<dbReference type="InterPro" id="IPR052531">
    <property type="entry name" value="CarD-like_regulator"/>
</dbReference>
<proteinExistence type="predicted"/>
<feature type="region of interest" description="Disordered" evidence="1">
    <location>
        <begin position="1"/>
        <end position="47"/>
    </location>
</feature>